<dbReference type="Proteomes" id="UP000185744">
    <property type="component" value="Unassembled WGS sequence"/>
</dbReference>
<dbReference type="InterPro" id="IPR036724">
    <property type="entry name" value="Cobalamin-bd_sf"/>
</dbReference>
<dbReference type="PANTHER" id="PTHR45833">
    <property type="entry name" value="METHIONINE SYNTHASE"/>
    <property type="match status" value="1"/>
</dbReference>
<dbReference type="Pfam" id="PF02607">
    <property type="entry name" value="B12-binding_2"/>
    <property type="match status" value="1"/>
</dbReference>
<dbReference type="EMBL" id="MSDW01000001">
    <property type="protein sequence ID" value="OKY77546.1"/>
    <property type="molecule type" value="Genomic_DNA"/>
</dbReference>
<comment type="caution">
    <text evidence="6">The sequence shown here is derived from an EMBL/GenBank/DDBJ whole genome shotgun (WGS) entry which is preliminary data.</text>
</comment>
<dbReference type="InterPro" id="IPR050554">
    <property type="entry name" value="Met_Synthase/Corrinoid"/>
</dbReference>
<keyword evidence="2" id="KW-0479">Metal-binding</keyword>
<evidence type="ECO:0000259" key="4">
    <source>
        <dbReference type="PROSITE" id="PS51332"/>
    </source>
</evidence>
<dbReference type="NCBIfam" id="TIGR02370">
    <property type="entry name" value="pyl_corrinoid"/>
    <property type="match status" value="1"/>
</dbReference>
<dbReference type="InterPro" id="IPR006158">
    <property type="entry name" value="Cobalamin-bd"/>
</dbReference>
<comment type="similarity">
    <text evidence="1">Belongs to the methylamine corrinoid protein family.</text>
</comment>
<feature type="domain" description="B12-binding N-terminal" evidence="5">
    <location>
        <begin position="1"/>
        <end position="93"/>
    </location>
</feature>
<evidence type="ECO:0000313" key="7">
    <source>
        <dbReference type="Proteomes" id="UP000185744"/>
    </source>
</evidence>
<dbReference type="GO" id="GO:0008705">
    <property type="term" value="F:methionine synthase activity"/>
    <property type="evidence" value="ECO:0007669"/>
    <property type="project" value="TreeGrafter"/>
</dbReference>
<dbReference type="STRING" id="1903181.BTN85_0012"/>
<dbReference type="Pfam" id="PF02310">
    <property type="entry name" value="B12-binding"/>
    <property type="match status" value="1"/>
</dbReference>
<evidence type="ECO:0000256" key="1">
    <source>
        <dbReference type="ARBA" id="ARBA00010854"/>
    </source>
</evidence>
<dbReference type="GO" id="GO:0015948">
    <property type="term" value="P:methanogenesis"/>
    <property type="evidence" value="ECO:0007669"/>
    <property type="project" value="InterPro"/>
</dbReference>
<evidence type="ECO:0000313" key="6">
    <source>
        <dbReference type="EMBL" id="OKY77546.1"/>
    </source>
</evidence>
<dbReference type="InterPro" id="IPR003759">
    <property type="entry name" value="Cbl-bd_cap"/>
</dbReference>
<dbReference type="GO" id="GO:0050667">
    <property type="term" value="P:homocysteine metabolic process"/>
    <property type="evidence" value="ECO:0007669"/>
    <property type="project" value="TreeGrafter"/>
</dbReference>
<keyword evidence="7" id="KW-1185">Reference proteome</keyword>
<dbReference type="SUPFAM" id="SSF52242">
    <property type="entry name" value="Cobalamin (vitamin B12)-binding domain"/>
    <property type="match status" value="1"/>
</dbReference>
<organism evidence="6 7">
    <name type="scientific">Methanohalarchaeum thermophilum</name>
    <dbReference type="NCBI Taxonomy" id="1903181"/>
    <lineage>
        <taxon>Archaea</taxon>
        <taxon>Methanobacteriati</taxon>
        <taxon>Methanobacteriota</taxon>
        <taxon>Methanonatronarchaeia</taxon>
        <taxon>Methanonatronarchaeales</taxon>
        <taxon>Methanonatronarchaeaceae</taxon>
        <taxon>Candidatus Methanohalarchaeum</taxon>
    </lineage>
</organism>
<dbReference type="PROSITE" id="PS51337">
    <property type="entry name" value="B12_BINDING_NTER"/>
    <property type="match status" value="1"/>
</dbReference>
<evidence type="ECO:0000259" key="5">
    <source>
        <dbReference type="PROSITE" id="PS51337"/>
    </source>
</evidence>
<sequence>MADNKKELIKNLKNAISENRPDEIVEVTEEYIENGYDSKDAISKGITPGMREIGEKFDKGDIFLPQVMTLGDAVSESSEKLLSTLSEDSEETKEDKIVIGTIEGDIHDIGKGIVQMMLKVEGFDLVDLGRDVPLDDFIEAAKEHEPDIMGSSALMTTTRSGMEELEDMLEEEGLRSEIKTMIGGAPITEHYAEQIGADAYGEDAMDAVEKAKNLVNKNEG</sequence>
<protein>
    <submittedName>
        <fullName evidence="6">Trimethylamine corrinoid protein MtbC1</fullName>
    </submittedName>
</protein>
<evidence type="ECO:0000256" key="2">
    <source>
        <dbReference type="ARBA" id="ARBA00022723"/>
    </source>
</evidence>
<dbReference type="Gene3D" id="1.10.1240.10">
    <property type="entry name" value="Methionine synthase domain"/>
    <property type="match status" value="1"/>
</dbReference>
<dbReference type="InterPro" id="IPR036594">
    <property type="entry name" value="Meth_synthase_dom"/>
</dbReference>
<dbReference type="Gene3D" id="3.40.50.280">
    <property type="entry name" value="Cobalamin-binding domain"/>
    <property type="match status" value="1"/>
</dbReference>
<dbReference type="GO" id="GO:0050897">
    <property type="term" value="F:cobalt ion binding"/>
    <property type="evidence" value="ECO:0007669"/>
    <property type="project" value="InterPro"/>
</dbReference>
<proteinExistence type="inferred from homology"/>
<feature type="domain" description="B12-binding" evidence="4">
    <location>
        <begin position="94"/>
        <end position="220"/>
    </location>
</feature>
<accession>A0A1Q6DT58</accession>
<dbReference type="GO" id="GO:0031419">
    <property type="term" value="F:cobalamin binding"/>
    <property type="evidence" value="ECO:0007669"/>
    <property type="project" value="InterPro"/>
</dbReference>
<dbReference type="SMART" id="SM01018">
    <property type="entry name" value="B12-binding_2"/>
    <property type="match status" value="1"/>
</dbReference>
<dbReference type="GO" id="GO:0005829">
    <property type="term" value="C:cytosol"/>
    <property type="evidence" value="ECO:0007669"/>
    <property type="project" value="TreeGrafter"/>
</dbReference>
<keyword evidence="3" id="KW-0170">Cobalt</keyword>
<dbReference type="FunFam" id="3.40.50.280:FF:000003">
    <property type="entry name" value="Dimethylamine methyltransferase corrinoid protein"/>
    <property type="match status" value="1"/>
</dbReference>
<dbReference type="SUPFAM" id="SSF47644">
    <property type="entry name" value="Methionine synthase domain"/>
    <property type="match status" value="1"/>
</dbReference>
<reference evidence="6" key="1">
    <citation type="submission" date="2016-12" db="EMBL/GenBank/DDBJ databases">
        <title>Discovery of methanogenic haloarchaea.</title>
        <authorList>
            <person name="Sorokin D.Y."/>
            <person name="Makarova K.S."/>
            <person name="Abbas B."/>
            <person name="Ferrer M."/>
            <person name="Golyshin P.N."/>
        </authorList>
    </citation>
    <scope>NUCLEOTIDE SEQUENCE [LARGE SCALE GENOMIC DNA]</scope>
    <source>
        <strain evidence="6">HMET1</strain>
    </source>
</reference>
<evidence type="ECO:0000256" key="3">
    <source>
        <dbReference type="ARBA" id="ARBA00023285"/>
    </source>
</evidence>
<name>A0A1Q6DT58_METT1</name>
<dbReference type="InParanoid" id="A0A1Q6DT58"/>
<dbReference type="AlphaFoldDB" id="A0A1Q6DT58"/>
<dbReference type="GO" id="GO:0046653">
    <property type="term" value="P:tetrahydrofolate metabolic process"/>
    <property type="evidence" value="ECO:0007669"/>
    <property type="project" value="TreeGrafter"/>
</dbReference>
<gene>
    <name evidence="6" type="ORF">BTN85_0012</name>
</gene>
<dbReference type="PROSITE" id="PS51332">
    <property type="entry name" value="B12_BINDING"/>
    <property type="match status" value="1"/>
</dbReference>
<dbReference type="InterPro" id="IPR012741">
    <property type="entry name" value="Corrinoid_p"/>
</dbReference>
<dbReference type="PANTHER" id="PTHR45833:SF1">
    <property type="entry name" value="METHIONINE SYNTHASE"/>
    <property type="match status" value="1"/>
</dbReference>